<dbReference type="PANTHER" id="PTHR35603">
    <property type="match status" value="1"/>
</dbReference>
<gene>
    <name evidence="8" type="ORF">CKO21_15910</name>
</gene>
<dbReference type="PANTHER" id="PTHR35603:SF1">
    <property type="entry name" value="OUTER MEMBRANE LIPOPROTEIN SLYB"/>
    <property type="match status" value="1"/>
</dbReference>
<dbReference type="InterPro" id="IPR016364">
    <property type="entry name" value="Surface_antigen_Rickettsia"/>
</dbReference>
<reference evidence="8" key="1">
    <citation type="submission" date="2017-08" db="EMBL/GenBank/DDBJ databases">
        <authorList>
            <person name="Imhoff J.F."/>
            <person name="Rahn T."/>
            <person name="Kuenzel S."/>
            <person name="Neulinger S.C."/>
        </authorList>
    </citation>
    <scope>NUCLEOTIDE SEQUENCE</scope>
    <source>
        <strain evidence="8">DSM 9154</strain>
    </source>
</reference>
<dbReference type="Pfam" id="PF16998">
    <property type="entry name" value="17kDa_Anti_2"/>
    <property type="match status" value="1"/>
</dbReference>
<dbReference type="GO" id="GO:0009279">
    <property type="term" value="C:cell outer membrane"/>
    <property type="evidence" value="ECO:0007669"/>
    <property type="project" value="UniProtKB-SubCell"/>
</dbReference>
<evidence type="ECO:0000256" key="1">
    <source>
        <dbReference type="ARBA" id="ARBA00004459"/>
    </source>
</evidence>
<feature type="domain" description="Surface antigen" evidence="7">
    <location>
        <begin position="76"/>
        <end position="161"/>
    </location>
</feature>
<proteinExistence type="predicted"/>
<keyword evidence="9" id="KW-1185">Reference proteome</keyword>
<evidence type="ECO:0000256" key="3">
    <source>
        <dbReference type="ARBA" id="ARBA00023136"/>
    </source>
</evidence>
<evidence type="ECO:0000256" key="5">
    <source>
        <dbReference type="ARBA" id="ARBA00023288"/>
    </source>
</evidence>
<comment type="subcellular location">
    <subcellularLocation>
        <location evidence="1">Cell outer membrane</location>
        <topology evidence="1">Lipid-anchor</topology>
    </subcellularLocation>
</comment>
<organism evidence="8 9">
    <name type="scientific">Rhodovibrio salinarum</name>
    <dbReference type="NCBI Taxonomy" id="1087"/>
    <lineage>
        <taxon>Bacteria</taxon>
        <taxon>Pseudomonadati</taxon>
        <taxon>Pseudomonadota</taxon>
        <taxon>Alphaproteobacteria</taxon>
        <taxon>Rhodospirillales</taxon>
        <taxon>Rhodovibrionaceae</taxon>
        <taxon>Rhodovibrio</taxon>
    </lineage>
</organism>
<reference evidence="8" key="2">
    <citation type="journal article" date="2020" name="Microorganisms">
        <title>Osmotic Adaptation and Compatible Solute Biosynthesis of Phototrophic Bacteria as Revealed from Genome Analyses.</title>
        <authorList>
            <person name="Imhoff J.F."/>
            <person name="Rahn T."/>
            <person name="Kunzel S."/>
            <person name="Keller A."/>
            <person name="Neulinger S.C."/>
        </authorList>
    </citation>
    <scope>NUCLEOTIDE SEQUENCE</scope>
    <source>
        <strain evidence="8">DSM 9154</strain>
    </source>
</reference>
<evidence type="ECO:0000313" key="9">
    <source>
        <dbReference type="Proteomes" id="UP000778970"/>
    </source>
</evidence>
<dbReference type="Proteomes" id="UP000778970">
    <property type="component" value="Unassembled WGS sequence"/>
</dbReference>
<protein>
    <recommendedName>
        <fullName evidence="7">Surface antigen domain-containing protein</fullName>
    </recommendedName>
</protein>
<keyword evidence="3" id="KW-0472">Membrane</keyword>
<evidence type="ECO:0000259" key="7">
    <source>
        <dbReference type="Pfam" id="PF16998"/>
    </source>
</evidence>
<dbReference type="EMBL" id="NRRE01000030">
    <property type="protein sequence ID" value="MBK1698731.1"/>
    <property type="molecule type" value="Genomic_DNA"/>
</dbReference>
<dbReference type="PIRSF" id="PIRSF002721">
    <property type="entry name" value="Surface_antigen_Rickettsia"/>
    <property type="match status" value="1"/>
</dbReference>
<dbReference type="PROSITE" id="PS51257">
    <property type="entry name" value="PROKAR_LIPOPROTEIN"/>
    <property type="match status" value="1"/>
</dbReference>
<evidence type="ECO:0000256" key="6">
    <source>
        <dbReference type="SAM" id="MobiDB-lite"/>
    </source>
</evidence>
<dbReference type="AlphaFoldDB" id="A0A934QKU6"/>
<keyword evidence="4" id="KW-0564">Palmitate</keyword>
<feature type="region of interest" description="Disordered" evidence="6">
    <location>
        <begin position="93"/>
        <end position="123"/>
    </location>
</feature>
<dbReference type="InterPro" id="IPR032635">
    <property type="entry name" value="Anti_2"/>
</dbReference>
<evidence type="ECO:0000256" key="2">
    <source>
        <dbReference type="ARBA" id="ARBA00022729"/>
    </source>
</evidence>
<accession>A0A934QKU6</accession>
<dbReference type="InterPro" id="IPR051407">
    <property type="entry name" value="Bact_OM_lipoprot/Surf_antigen"/>
</dbReference>
<name>A0A934QKU6_9PROT</name>
<keyword evidence="2" id="KW-0732">Signal</keyword>
<evidence type="ECO:0000256" key="4">
    <source>
        <dbReference type="ARBA" id="ARBA00023139"/>
    </source>
</evidence>
<comment type="caution">
    <text evidence="8">The sequence shown here is derived from an EMBL/GenBank/DDBJ whole genome shotgun (WGS) entry which is preliminary data.</text>
</comment>
<evidence type="ECO:0000313" key="8">
    <source>
        <dbReference type="EMBL" id="MBK1698731.1"/>
    </source>
</evidence>
<dbReference type="RefSeq" id="WP_027288037.1">
    <property type="nucleotide sequence ID" value="NZ_NRRE01000030.1"/>
</dbReference>
<sequence length="161" mass="16495">MTIQAIRLKTAIVLVIAAFGLGACEGNNVGPKQTVGALGGAVLGGFLGSQVGGGSGQLWATGAGAVLGALAGSEVGKSLDRADKAYMAQTTQATLEHTRSGETSTWNNPDSGHSGSVTPTRTYQQNGSYCREFQQTVTIGGETEQAYGTACRQPDGTWKVQ</sequence>
<keyword evidence="5" id="KW-0449">Lipoprotein</keyword>